<dbReference type="OrthoDB" id="2581455at2759"/>
<dbReference type="AlphaFoldDB" id="A0A427Y5Q6"/>
<organism evidence="2 3">
    <name type="scientific">Apiotrichum porosum</name>
    <dbReference type="NCBI Taxonomy" id="105984"/>
    <lineage>
        <taxon>Eukaryota</taxon>
        <taxon>Fungi</taxon>
        <taxon>Dikarya</taxon>
        <taxon>Basidiomycota</taxon>
        <taxon>Agaricomycotina</taxon>
        <taxon>Tremellomycetes</taxon>
        <taxon>Trichosporonales</taxon>
        <taxon>Trichosporonaceae</taxon>
        <taxon>Apiotrichum</taxon>
    </lineage>
</organism>
<dbReference type="InterPro" id="IPR052523">
    <property type="entry name" value="Trichothecene_AcTrans"/>
</dbReference>
<sequence length="264" mass="28688">MAASPSNHLAPPPTPFTITPATAEDIDTIAQISGDSFDHDTHTLLKAHWRGANHHRDGSKADLATLVDNPKCDFLVSRTGNTTAGPGKVIGFVVWHKRGYTEDEDGDEDGSAVPLFARGDGDVASTLPECPPPVPAQPERGTQLGLTELEATTNAAMTHYIAHLMPAGTSCRFISRMSVDPGYQGQGVGSALVRWGTDRADTDGVYCWVSSSMDGYHVYEKAGFVEVGRQELVLDDYAQGVKREMGEDWGLYVWKWMRRDPAAR</sequence>
<dbReference type="SUPFAM" id="SSF55729">
    <property type="entry name" value="Acyl-CoA N-acyltransferases (Nat)"/>
    <property type="match status" value="1"/>
</dbReference>
<dbReference type="PANTHER" id="PTHR42791:SF1">
    <property type="entry name" value="N-ACETYLTRANSFERASE DOMAIN-CONTAINING PROTEIN"/>
    <property type="match status" value="1"/>
</dbReference>
<dbReference type="GO" id="GO:0016747">
    <property type="term" value="F:acyltransferase activity, transferring groups other than amino-acyl groups"/>
    <property type="evidence" value="ECO:0007669"/>
    <property type="project" value="InterPro"/>
</dbReference>
<comment type="caution">
    <text evidence="2">The sequence shown here is derived from an EMBL/GenBank/DDBJ whole genome shotgun (WGS) entry which is preliminary data.</text>
</comment>
<gene>
    <name evidence="2" type="ORF">EHS24_004656</name>
</gene>
<dbReference type="Proteomes" id="UP000279236">
    <property type="component" value="Unassembled WGS sequence"/>
</dbReference>
<feature type="domain" description="N-acetyltransferase" evidence="1">
    <location>
        <begin position="162"/>
        <end position="258"/>
    </location>
</feature>
<name>A0A427Y5Q6_9TREE</name>
<proteinExistence type="predicted"/>
<dbReference type="InterPro" id="IPR000182">
    <property type="entry name" value="GNAT_dom"/>
</dbReference>
<dbReference type="InterPro" id="IPR016181">
    <property type="entry name" value="Acyl_CoA_acyltransferase"/>
</dbReference>
<dbReference type="EMBL" id="RSCE01000002">
    <property type="protein sequence ID" value="RSH86406.1"/>
    <property type="molecule type" value="Genomic_DNA"/>
</dbReference>
<dbReference type="Pfam" id="PF13508">
    <property type="entry name" value="Acetyltransf_7"/>
    <property type="match status" value="1"/>
</dbReference>
<evidence type="ECO:0000313" key="2">
    <source>
        <dbReference type="EMBL" id="RSH86406.1"/>
    </source>
</evidence>
<dbReference type="PANTHER" id="PTHR42791">
    <property type="entry name" value="GNAT FAMILY ACETYLTRANSFERASE"/>
    <property type="match status" value="1"/>
</dbReference>
<protein>
    <recommendedName>
        <fullName evidence="1">N-acetyltransferase domain-containing protein</fullName>
    </recommendedName>
</protein>
<dbReference type="CDD" id="cd04301">
    <property type="entry name" value="NAT_SF"/>
    <property type="match status" value="1"/>
</dbReference>
<dbReference type="RefSeq" id="XP_028479191.1">
    <property type="nucleotide sequence ID" value="XM_028620219.1"/>
</dbReference>
<keyword evidence="3" id="KW-1185">Reference proteome</keyword>
<reference evidence="2 3" key="1">
    <citation type="submission" date="2018-11" db="EMBL/GenBank/DDBJ databases">
        <title>Genome sequence of Apiotrichum porosum DSM 27194.</title>
        <authorList>
            <person name="Aliyu H."/>
            <person name="Gorte O."/>
            <person name="Ochsenreither K."/>
        </authorList>
    </citation>
    <scope>NUCLEOTIDE SEQUENCE [LARGE SCALE GENOMIC DNA]</scope>
    <source>
        <strain evidence="2 3">DSM 27194</strain>
    </source>
</reference>
<dbReference type="GeneID" id="39589199"/>
<dbReference type="Gene3D" id="3.40.630.30">
    <property type="match status" value="1"/>
</dbReference>
<accession>A0A427Y5Q6</accession>
<evidence type="ECO:0000259" key="1">
    <source>
        <dbReference type="PROSITE" id="PS51186"/>
    </source>
</evidence>
<evidence type="ECO:0000313" key="3">
    <source>
        <dbReference type="Proteomes" id="UP000279236"/>
    </source>
</evidence>
<dbReference type="STRING" id="105984.A0A427Y5Q6"/>
<dbReference type="PROSITE" id="PS51186">
    <property type="entry name" value="GNAT"/>
    <property type="match status" value="1"/>
</dbReference>